<evidence type="ECO:0000256" key="1">
    <source>
        <dbReference type="ARBA" id="ARBA00007637"/>
    </source>
</evidence>
<reference evidence="7 9" key="2">
    <citation type="submission" date="2017-10" db="EMBL/GenBank/DDBJ databases">
        <title>The new phylogeny of genus Mycobacterium.</title>
        <authorList>
            <person name="Tortoli E."/>
            <person name="Trovato A."/>
            <person name="Cirillo D.M."/>
        </authorList>
    </citation>
    <scope>NUCLEOTIDE SEQUENCE [LARGE SCALE GENOMIC DNA]</scope>
    <source>
        <strain evidence="7 9">IP141170001</strain>
    </source>
</reference>
<protein>
    <submittedName>
        <fullName evidence="6 7">Oxidoreductase</fullName>
    </submittedName>
</protein>
<dbReference type="STRING" id="1801.BRW64_00405"/>
<evidence type="ECO:0000256" key="3">
    <source>
        <dbReference type="ARBA" id="ARBA00023027"/>
    </source>
</evidence>
<evidence type="ECO:0000313" key="6">
    <source>
        <dbReference type="EMBL" id="OPE55698.1"/>
    </source>
</evidence>
<dbReference type="EMBL" id="MIJD01000021">
    <property type="protein sequence ID" value="OPE55698.1"/>
    <property type="molecule type" value="Genomic_DNA"/>
</dbReference>
<name>A0A1Q4HKP0_9MYCO</name>
<comment type="similarity">
    <text evidence="1">Belongs to the NAD(P)-dependent epimerase/dehydratase family.</text>
</comment>
<evidence type="ECO:0000256" key="4">
    <source>
        <dbReference type="SAM" id="MobiDB-lite"/>
    </source>
</evidence>
<dbReference type="InterPro" id="IPR036291">
    <property type="entry name" value="NAD(P)-bd_dom_sf"/>
</dbReference>
<sequence length="356" mass="38306">MTDTVLVTGAFGLVGSATVRALAAAGHRVVATDLDNEANRAKARALPLGVEARWADLTSPTDVQELIVEVAPAAIVHLAAVIAPAIYRVRALARRVNVDATRTLVDTAAAAPRPPRFVHASSNAVYGSRNPHRHPDPVTADTPPRPVELYGGHKLESESYVRNSPLDWVILRLGGVMSTDLSALPLGLDALFFESALPVDGRIHMVDVRDVATAFAAATTADVAGEILLIAGDETHRMRQGDVGSSLAAARGFPGVLPPGRPGNPDSDDDWFITDWMDTTRAQEALRFQHHSWPDMLEEIGAQAGWQRRPARLIAPLARVFVKRLGAYREEPGIYADPWRVLSARLGDTGLDTTQS</sequence>
<reference evidence="6 8" key="1">
    <citation type="submission" date="2016-09" db="EMBL/GenBank/DDBJ databases">
        <title>genome sequences of unsequenced Mycobacteria.</title>
        <authorList>
            <person name="Greninger A.L."/>
            <person name="Jerome K.R."/>
            <person name="Mcnair B."/>
            <person name="Wallis C."/>
            <person name="Fang F."/>
        </authorList>
    </citation>
    <scope>NUCLEOTIDE SEQUENCE [LARGE SCALE GENOMIC DNA]</scope>
    <source>
        <strain evidence="6 8">BM1</strain>
    </source>
</reference>
<dbReference type="Proteomes" id="UP000220340">
    <property type="component" value="Unassembled WGS sequence"/>
</dbReference>
<dbReference type="PANTHER" id="PTHR43103">
    <property type="entry name" value="NUCLEOSIDE-DIPHOSPHATE-SUGAR EPIMERASE"/>
    <property type="match status" value="1"/>
</dbReference>
<dbReference type="Gene3D" id="3.40.50.720">
    <property type="entry name" value="NAD(P)-binding Rossmann-like Domain"/>
    <property type="match status" value="1"/>
</dbReference>
<accession>A0A1Q4HKP0</accession>
<dbReference type="PANTHER" id="PTHR43103:SF5">
    <property type="entry name" value="4-EPIMERASE, PUTATIVE (AFU_ORTHOLOGUE AFUA_7G00360)-RELATED"/>
    <property type="match status" value="1"/>
</dbReference>
<proteinExistence type="inferred from homology"/>
<dbReference type="GO" id="GO:0016491">
    <property type="term" value="F:oxidoreductase activity"/>
    <property type="evidence" value="ECO:0007669"/>
    <property type="project" value="UniProtKB-KW"/>
</dbReference>
<dbReference type="OrthoDB" id="4373834at2"/>
<dbReference type="CDD" id="cd08946">
    <property type="entry name" value="SDR_e"/>
    <property type="match status" value="1"/>
</dbReference>
<dbReference type="EMBL" id="PDCR01000019">
    <property type="protein sequence ID" value="PEG53569.1"/>
    <property type="molecule type" value="Genomic_DNA"/>
</dbReference>
<evidence type="ECO:0000313" key="9">
    <source>
        <dbReference type="Proteomes" id="UP000220340"/>
    </source>
</evidence>
<dbReference type="Pfam" id="PF01370">
    <property type="entry name" value="Epimerase"/>
    <property type="match status" value="1"/>
</dbReference>
<comment type="caution">
    <text evidence="7">The sequence shown here is derived from an EMBL/GenBank/DDBJ whole genome shotgun (WGS) entry which is preliminary data.</text>
</comment>
<dbReference type="RefSeq" id="WP_073853140.1">
    <property type="nucleotide sequence ID" value="NZ_BAAATC010000018.1"/>
</dbReference>
<dbReference type="SUPFAM" id="SSF51735">
    <property type="entry name" value="NAD(P)-binding Rossmann-fold domains"/>
    <property type="match status" value="1"/>
</dbReference>
<evidence type="ECO:0000313" key="8">
    <source>
        <dbReference type="Proteomes" id="UP000191039"/>
    </source>
</evidence>
<dbReference type="InterPro" id="IPR001509">
    <property type="entry name" value="Epimerase_deHydtase"/>
</dbReference>
<keyword evidence="2" id="KW-0560">Oxidoreductase</keyword>
<evidence type="ECO:0000313" key="7">
    <source>
        <dbReference type="EMBL" id="PEG53569.1"/>
    </source>
</evidence>
<organism evidence="7 9">
    <name type="scientific">Mycolicibacterium diernhoferi</name>
    <dbReference type="NCBI Taxonomy" id="1801"/>
    <lineage>
        <taxon>Bacteria</taxon>
        <taxon>Bacillati</taxon>
        <taxon>Actinomycetota</taxon>
        <taxon>Actinomycetes</taxon>
        <taxon>Mycobacteriales</taxon>
        <taxon>Mycobacteriaceae</taxon>
        <taxon>Mycolicibacterium</taxon>
    </lineage>
</organism>
<gene>
    <name evidence="6" type="ORF">BV510_03660</name>
    <name evidence="7" type="ORF">CRI78_15775</name>
</gene>
<dbReference type="Proteomes" id="UP000191039">
    <property type="component" value="Unassembled WGS sequence"/>
</dbReference>
<keyword evidence="9" id="KW-1185">Reference proteome</keyword>
<feature type="domain" description="NAD-dependent epimerase/dehydratase" evidence="5">
    <location>
        <begin position="5"/>
        <end position="174"/>
    </location>
</feature>
<evidence type="ECO:0000259" key="5">
    <source>
        <dbReference type="Pfam" id="PF01370"/>
    </source>
</evidence>
<dbReference type="AlphaFoldDB" id="A0A1Q4HKP0"/>
<feature type="region of interest" description="Disordered" evidence="4">
    <location>
        <begin position="125"/>
        <end position="145"/>
    </location>
</feature>
<evidence type="ECO:0000256" key="2">
    <source>
        <dbReference type="ARBA" id="ARBA00023002"/>
    </source>
</evidence>
<keyword evidence="3" id="KW-0520">NAD</keyword>